<feature type="region of interest" description="Disordered" evidence="2">
    <location>
        <begin position="113"/>
        <end position="157"/>
    </location>
</feature>
<feature type="compositionally biased region" description="Low complexity" evidence="2">
    <location>
        <begin position="136"/>
        <end position="150"/>
    </location>
</feature>
<sequence>MDVAASSGWPQPRSFEDSDVLLLQQEQNLQQQLEQQTNLGSPGPQGPPSTLTAQDTQQGTPGDPPPAKVRRNGTAHLSAIERLRARTLYFDGRRTKREIVSLTGYSLSQVRTAIKQPVPKKRPGRPRKDGTNVLNTSTTATAAPALTSGPARRRGPVAPWEAVQTMTTPMAMAQQALSHGASHVSATNKDEESSDDLESDNDDDLDVDLDGQSALDETAPNNEHSSARPLEYLTKTQPLEQDPLLRIHASDPTKTIVLVTNASTGIGHAIASALCLAYCPSVTARPPSGGPYHVLLADRDFVQASDAARTLTCHHSNTVSPLQLDTRDPQSVISAARFIHEAVGRIDVLVLNNSDHGQNEHRSQAQPNDLVSILRDMLETNLVSSYAVSEGLKWLLMAQPALRTTATSTTPSAATAAVLAPAQLHKVKRLIHVTSPLSSIAVQQSQTRFALHHHSHMTNENGSSGITNYSAPMAGGNHTDAPPPTPAMAEYRMSLAALNMLAACQASAAQAAGVRVGVWNSGLLPPPPMPAEFARADPRQSIGDMVPAATEASGAANRTERSQKRRRWRRQNAGGPGIDQEQVLAAGRAFVRVVNGERDAEFGGFMDTYEGFLPW</sequence>
<dbReference type="RefSeq" id="XP_046006375.1">
    <property type="nucleotide sequence ID" value="XM_046159575.1"/>
</dbReference>
<keyword evidence="4" id="KW-1185">Reference proteome</keyword>
<feature type="region of interest" description="Disordered" evidence="2">
    <location>
        <begin position="26"/>
        <end position="71"/>
    </location>
</feature>
<dbReference type="GeneID" id="70189121"/>
<name>A0A9P9BJF9_9PEZI</name>
<feature type="compositionally biased region" description="Polar residues" evidence="2">
    <location>
        <begin position="48"/>
        <end position="60"/>
    </location>
</feature>
<gene>
    <name evidence="3" type="ORF">B0I36DRAFT_368155</name>
</gene>
<feature type="region of interest" description="Disordered" evidence="2">
    <location>
        <begin position="174"/>
        <end position="230"/>
    </location>
</feature>
<dbReference type="GO" id="GO:0016491">
    <property type="term" value="F:oxidoreductase activity"/>
    <property type="evidence" value="ECO:0007669"/>
    <property type="project" value="TreeGrafter"/>
</dbReference>
<dbReference type="PANTHER" id="PTHR43544:SF32">
    <property type="entry name" value="CHAIN DEHYDROGENASE, PUTATIVE (AFU_ORTHOLOGUE AFUA_5G01530)-RELATED"/>
    <property type="match status" value="1"/>
</dbReference>
<feature type="compositionally biased region" description="Low complexity" evidence="2">
    <location>
        <begin position="26"/>
        <end position="39"/>
    </location>
</feature>
<proteinExistence type="inferred from homology"/>
<dbReference type="InterPro" id="IPR036291">
    <property type="entry name" value="NAD(P)-bd_dom_sf"/>
</dbReference>
<dbReference type="AlphaFoldDB" id="A0A9P9BJF9"/>
<reference evidence="3" key="1">
    <citation type="journal article" date="2021" name="Nat. Commun.">
        <title>Genetic determinants of endophytism in the Arabidopsis root mycobiome.</title>
        <authorList>
            <person name="Mesny F."/>
            <person name="Miyauchi S."/>
            <person name="Thiergart T."/>
            <person name="Pickel B."/>
            <person name="Atanasova L."/>
            <person name="Karlsson M."/>
            <person name="Huettel B."/>
            <person name="Barry K.W."/>
            <person name="Haridas S."/>
            <person name="Chen C."/>
            <person name="Bauer D."/>
            <person name="Andreopoulos W."/>
            <person name="Pangilinan J."/>
            <person name="LaButti K."/>
            <person name="Riley R."/>
            <person name="Lipzen A."/>
            <person name="Clum A."/>
            <person name="Drula E."/>
            <person name="Henrissat B."/>
            <person name="Kohler A."/>
            <person name="Grigoriev I.V."/>
            <person name="Martin F.M."/>
            <person name="Hacquard S."/>
        </authorList>
    </citation>
    <scope>NUCLEOTIDE SEQUENCE</scope>
    <source>
        <strain evidence="3">MPI-CAGE-CH-0230</strain>
    </source>
</reference>
<organism evidence="3 4">
    <name type="scientific">Microdochium trichocladiopsis</name>
    <dbReference type="NCBI Taxonomy" id="1682393"/>
    <lineage>
        <taxon>Eukaryota</taxon>
        <taxon>Fungi</taxon>
        <taxon>Dikarya</taxon>
        <taxon>Ascomycota</taxon>
        <taxon>Pezizomycotina</taxon>
        <taxon>Sordariomycetes</taxon>
        <taxon>Xylariomycetidae</taxon>
        <taxon>Xylariales</taxon>
        <taxon>Microdochiaceae</taxon>
        <taxon>Microdochium</taxon>
    </lineage>
</organism>
<evidence type="ECO:0000313" key="3">
    <source>
        <dbReference type="EMBL" id="KAH7018108.1"/>
    </source>
</evidence>
<dbReference type="GO" id="GO:0019748">
    <property type="term" value="P:secondary metabolic process"/>
    <property type="evidence" value="ECO:0007669"/>
    <property type="project" value="TreeGrafter"/>
</dbReference>
<dbReference type="Gene3D" id="3.40.50.720">
    <property type="entry name" value="NAD(P)-binding Rossmann-like Domain"/>
    <property type="match status" value="1"/>
</dbReference>
<accession>A0A9P9BJF9</accession>
<protein>
    <submittedName>
        <fullName evidence="3">Uncharacterized protein</fullName>
    </submittedName>
</protein>
<comment type="similarity">
    <text evidence="1">Belongs to the short-chain dehydrogenases/reductases (SDR) family.</text>
</comment>
<dbReference type="EMBL" id="JAGTJQ010000011">
    <property type="protein sequence ID" value="KAH7018108.1"/>
    <property type="molecule type" value="Genomic_DNA"/>
</dbReference>
<evidence type="ECO:0000256" key="2">
    <source>
        <dbReference type="SAM" id="MobiDB-lite"/>
    </source>
</evidence>
<evidence type="ECO:0000256" key="1">
    <source>
        <dbReference type="ARBA" id="ARBA00006484"/>
    </source>
</evidence>
<evidence type="ECO:0000313" key="4">
    <source>
        <dbReference type="Proteomes" id="UP000756346"/>
    </source>
</evidence>
<dbReference type="GO" id="GO:0005737">
    <property type="term" value="C:cytoplasm"/>
    <property type="evidence" value="ECO:0007669"/>
    <property type="project" value="TreeGrafter"/>
</dbReference>
<dbReference type="Pfam" id="PF00106">
    <property type="entry name" value="adh_short"/>
    <property type="match status" value="1"/>
</dbReference>
<dbReference type="InterPro" id="IPR051468">
    <property type="entry name" value="Fungal_SecMetab_SDRs"/>
</dbReference>
<dbReference type="PANTHER" id="PTHR43544">
    <property type="entry name" value="SHORT-CHAIN DEHYDROGENASE/REDUCTASE"/>
    <property type="match status" value="1"/>
</dbReference>
<feature type="compositionally biased region" description="Acidic residues" evidence="2">
    <location>
        <begin position="192"/>
        <end position="209"/>
    </location>
</feature>
<dbReference type="Proteomes" id="UP000756346">
    <property type="component" value="Unassembled WGS sequence"/>
</dbReference>
<dbReference type="InterPro" id="IPR002347">
    <property type="entry name" value="SDR_fam"/>
</dbReference>
<dbReference type="OrthoDB" id="1933717at2759"/>
<feature type="region of interest" description="Disordered" evidence="2">
    <location>
        <begin position="550"/>
        <end position="579"/>
    </location>
</feature>
<dbReference type="SUPFAM" id="SSF51735">
    <property type="entry name" value="NAD(P)-binding Rossmann-fold domains"/>
    <property type="match status" value="1"/>
</dbReference>
<comment type="caution">
    <text evidence="3">The sequence shown here is derived from an EMBL/GenBank/DDBJ whole genome shotgun (WGS) entry which is preliminary data.</text>
</comment>